<feature type="signal peptide" evidence="1">
    <location>
        <begin position="1"/>
        <end position="20"/>
    </location>
</feature>
<comment type="caution">
    <text evidence="2">The sequence shown here is derived from an EMBL/GenBank/DDBJ whole genome shotgun (WGS) entry which is preliminary data.</text>
</comment>
<keyword evidence="1" id="KW-0732">Signal</keyword>
<accession>A0A919NXB4</accession>
<keyword evidence="3" id="KW-1185">Reference proteome</keyword>
<dbReference type="PROSITE" id="PS51257">
    <property type="entry name" value="PROKAR_LIPOPROTEIN"/>
    <property type="match status" value="1"/>
</dbReference>
<dbReference type="Proteomes" id="UP000623608">
    <property type="component" value="Unassembled WGS sequence"/>
</dbReference>
<dbReference type="EMBL" id="BOMY01000060">
    <property type="protein sequence ID" value="GIF26468.1"/>
    <property type="molecule type" value="Genomic_DNA"/>
</dbReference>
<evidence type="ECO:0000313" key="3">
    <source>
        <dbReference type="Proteomes" id="UP000623608"/>
    </source>
</evidence>
<proteinExistence type="predicted"/>
<reference evidence="2" key="1">
    <citation type="submission" date="2021-01" db="EMBL/GenBank/DDBJ databases">
        <title>Whole genome shotgun sequence of Actinoplanes tereljensis NBRC 105297.</title>
        <authorList>
            <person name="Komaki H."/>
            <person name="Tamura T."/>
        </authorList>
    </citation>
    <scope>NUCLEOTIDE SEQUENCE</scope>
    <source>
        <strain evidence="2">NBRC 105297</strain>
    </source>
</reference>
<organism evidence="2 3">
    <name type="scientific">Paractinoplanes tereljensis</name>
    <dbReference type="NCBI Taxonomy" id="571912"/>
    <lineage>
        <taxon>Bacteria</taxon>
        <taxon>Bacillati</taxon>
        <taxon>Actinomycetota</taxon>
        <taxon>Actinomycetes</taxon>
        <taxon>Micromonosporales</taxon>
        <taxon>Micromonosporaceae</taxon>
        <taxon>Paractinoplanes</taxon>
    </lineage>
</organism>
<protein>
    <submittedName>
        <fullName evidence="2">Uncharacterized protein</fullName>
    </submittedName>
</protein>
<name>A0A919NXB4_9ACTN</name>
<dbReference type="AlphaFoldDB" id="A0A919NXB4"/>
<dbReference type="RefSeq" id="WP_203814249.1">
    <property type="nucleotide sequence ID" value="NZ_BOMY01000060.1"/>
</dbReference>
<evidence type="ECO:0000256" key="1">
    <source>
        <dbReference type="SAM" id="SignalP"/>
    </source>
</evidence>
<sequence>MRRLAFLIVLPFLAAGCSGGDDTATAATPAVTGASPAAVDPSVAAAGDKALSGNTKAICDQAARTSTSFGQTFITDLKLKIDAASQGKAAESQAQEKIDRDVSNYSDALAQMAKLADDKTLKAALTQMSKQVKALKGDVTKLNADKMSTITGSLDKACGTS</sequence>
<evidence type="ECO:0000313" key="2">
    <source>
        <dbReference type="EMBL" id="GIF26468.1"/>
    </source>
</evidence>
<feature type="chain" id="PRO_5039445505" evidence="1">
    <location>
        <begin position="21"/>
        <end position="161"/>
    </location>
</feature>
<gene>
    <name evidence="2" type="ORF">Ate02nite_91980</name>
</gene>